<comment type="caution">
    <text evidence="2">The sequence shown here is derived from an EMBL/GenBank/DDBJ whole genome shotgun (WGS) entry which is preliminary data.</text>
</comment>
<evidence type="ECO:0000313" key="2">
    <source>
        <dbReference type="EMBL" id="MFD1786326.1"/>
    </source>
</evidence>
<name>A0ABW4N8M6_9SPHN</name>
<evidence type="ECO:0000259" key="1">
    <source>
        <dbReference type="Pfam" id="PF19040"/>
    </source>
</evidence>
<feature type="domain" description="SGNH" evidence="1">
    <location>
        <begin position="42"/>
        <end position="308"/>
    </location>
</feature>
<dbReference type="InterPro" id="IPR043968">
    <property type="entry name" value="SGNH"/>
</dbReference>
<organism evidence="2 3">
    <name type="scientific">Sphingomonas floccifaciens</name>
    <dbReference type="NCBI Taxonomy" id="1844115"/>
    <lineage>
        <taxon>Bacteria</taxon>
        <taxon>Pseudomonadati</taxon>
        <taxon>Pseudomonadota</taxon>
        <taxon>Alphaproteobacteria</taxon>
        <taxon>Sphingomonadales</taxon>
        <taxon>Sphingomonadaceae</taxon>
        <taxon>Sphingomonas</taxon>
    </lineage>
</organism>
<keyword evidence="2" id="KW-0378">Hydrolase</keyword>
<accession>A0ABW4N8M6</accession>
<evidence type="ECO:0000313" key="3">
    <source>
        <dbReference type="Proteomes" id="UP001597283"/>
    </source>
</evidence>
<dbReference type="Pfam" id="PF19040">
    <property type="entry name" value="SGNH"/>
    <property type="match status" value="1"/>
</dbReference>
<dbReference type="GO" id="GO:0016787">
    <property type="term" value="F:hydrolase activity"/>
    <property type="evidence" value="ECO:0007669"/>
    <property type="project" value="UniProtKB-KW"/>
</dbReference>
<protein>
    <submittedName>
        <fullName evidence="2">SGNH hydrolase domain-containing protein</fullName>
    </submittedName>
</protein>
<dbReference type="EMBL" id="JBHUFC010000001">
    <property type="protein sequence ID" value="MFD1786326.1"/>
    <property type="molecule type" value="Genomic_DNA"/>
</dbReference>
<dbReference type="RefSeq" id="WP_380938545.1">
    <property type="nucleotide sequence ID" value="NZ_JBHUFC010000001.1"/>
</dbReference>
<dbReference type="Proteomes" id="UP001597283">
    <property type="component" value="Unassembled WGS sequence"/>
</dbReference>
<reference evidence="3" key="1">
    <citation type="journal article" date="2019" name="Int. J. Syst. Evol. Microbiol.">
        <title>The Global Catalogue of Microorganisms (GCM) 10K type strain sequencing project: providing services to taxonomists for standard genome sequencing and annotation.</title>
        <authorList>
            <consortium name="The Broad Institute Genomics Platform"/>
            <consortium name="The Broad Institute Genome Sequencing Center for Infectious Disease"/>
            <person name="Wu L."/>
            <person name="Ma J."/>
        </authorList>
    </citation>
    <scope>NUCLEOTIDE SEQUENCE [LARGE SCALE GENOMIC DNA]</scope>
    <source>
        <strain evidence="3">Q85</strain>
    </source>
</reference>
<keyword evidence="3" id="KW-1185">Reference proteome</keyword>
<proteinExistence type="predicted"/>
<gene>
    <name evidence="2" type="ORF">ACFSC3_01950</name>
</gene>
<sequence>MVAVTAGAAAIVVAHGVPSRLDCRGAALVAVADDKTRFHQECLSSGDTIIRPDQACRLGKAGVAPTAVLWGDSHAMVAATPMEIAARRDGAAFLFAATADCPVGIGFAIDEGTERGLTTTPSYRYCAQYNADMLALVKRTPSITSVVLAARWTNWRIGEPHNPAETAVDIRLRDETGVAEDRTANAAIAERGLRQLVGELVSAGKTVTIVGPVPEPRFNVPHRLFVQQFGLASEIGPLSVQDYYRRHARTLGIFRRLAASYPVRFIWPIRTLCRGDACPIEDGGRATFFDHNHLSISAAERLAGQFDPVFAKTR</sequence>